<dbReference type="Pfam" id="PF13177">
    <property type="entry name" value="DNA_pol3_delta2"/>
    <property type="match status" value="1"/>
</dbReference>
<accession>W4VN31</accession>
<dbReference type="STRING" id="1298598.JCM21714_3294"/>
<dbReference type="eggNOG" id="COG0470">
    <property type="taxonomic scope" value="Bacteria"/>
</dbReference>
<dbReference type="Proteomes" id="UP000019102">
    <property type="component" value="Unassembled WGS sequence"/>
</dbReference>
<evidence type="ECO:0000313" key="2">
    <source>
        <dbReference type="Proteomes" id="UP000019102"/>
    </source>
</evidence>
<dbReference type="AlphaFoldDB" id="W4VN31"/>
<dbReference type="SUPFAM" id="SSF52540">
    <property type="entry name" value="P-loop containing nucleoside triphosphate hydrolases"/>
    <property type="match status" value="1"/>
</dbReference>
<sequence length="88" mass="10028">MKKQPIVSKMIMNSIEKSRISHAYLFHGDKGTGKSQLVQLFAMSIFCKQRITINPCHQCSDCRRIKSGNHPDLHQIIPDGASIKKSRY</sequence>
<dbReference type="InterPro" id="IPR027417">
    <property type="entry name" value="P-loop_NTPase"/>
</dbReference>
<organism evidence="1 2">
    <name type="scientific">Gracilibacillus boraciitolerans JCM 21714</name>
    <dbReference type="NCBI Taxonomy" id="1298598"/>
    <lineage>
        <taxon>Bacteria</taxon>
        <taxon>Bacillati</taxon>
        <taxon>Bacillota</taxon>
        <taxon>Bacilli</taxon>
        <taxon>Bacillales</taxon>
        <taxon>Bacillaceae</taxon>
        <taxon>Gracilibacillus</taxon>
    </lineage>
</organism>
<keyword evidence="2" id="KW-1185">Reference proteome</keyword>
<reference evidence="1 2" key="1">
    <citation type="journal article" date="2014" name="Genome Announc.">
        <title>Draft Genome Sequence of the Boron-Tolerant and Moderately Halotolerant Bacterium Gracilibacillus boraciitolerans JCM 21714T.</title>
        <authorList>
            <person name="Ahmed I."/>
            <person name="Oshima K."/>
            <person name="Suda W."/>
            <person name="Kitamura K."/>
            <person name="Iida T."/>
            <person name="Ohmori Y."/>
            <person name="Fujiwara T."/>
            <person name="Hattori M."/>
            <person name="Ohkuma M."/>
        </authorList>
    </citation>
    <scope>NUCLEOTIDE SEQUENCE [LARGE SCALE GENOMIC DNA]</scope>
    <source>
        <strain evidence="1 2">JCM 21714</strain>
    </source>
</reference>
<protein>
    <submittedName>
        <fullName evidence="1">DNA polymerase III delta prime subunit</fullName>
    </submittedName>
</protein>
<evidence type="ECO:0000313" key="1">
    <source>
        <dbReference type="EMBL" id="GAE94159.1"/>
    </source>
</evidence>
<dbReference type="Gene3D" id="3.40.50.300">
    <property type="entry name" value="P-loop containing nucleotide triphosphate hydrolases"/>
    <property type="match status" value="1"/>
</dbReference>
<name>W4VN31_9BACI</name>
<comment type="caution">
    <text evidence="1">The sequence shown here is derived from an EMBL/GenBank/DDBJ whole genome shotgun (WGS) entry which is preliminary data.</text>
</comment>
<proteinExistence type="predicted"/>
<dbReference type="EMBL" id="BAVS01000020">
    <property type="protein sequence ID" value="GAE94159.1"/>
    <property type="molecule type" value="Genomic_DNA"/>
</dbReference>
<gene>
    <name evidence="1" type="ORF">JCM21714_3294</name>
</gene>